<evidence type="ECO:0000256" key="4">
    <source>
        <dbReference type="PROSITE-ProRule" id="PRU00175"/>
    </source>
</evidence>
<dbReference type="Gene3D" id="1.25.40.20">
    <property type="entry name" value="Ankyrin repeat-containing domain"/>
    <property type="match status" value="1"/>
</dbReference>
<dbReference type="SMART" id="SM00248">
    <property type="entry name" value="ANK"/>
    <property type="match status" value="4"/>
</dbReference>
<evidence type="ECO:0000256" key="3">
    <source>
        <dbReference type="ARBA" id="ARBA00022833"/>
    </source>
</evidence>
<dbReference type="Proteomes" id="UP001165160">
    <property type="component" value="Unassembled WGS sequence"/>
</dbReference>
<comment type="caution">
    <text evidence="7">The sequence shown here is derived from an EMBL/GenBank/DDBJ whole genome shotgun (WGS) entry which is preliminary data.</text>
</comment>
<dbReference type="InterPro" id="IPR013083">
    <property type="entry name" value="Znf_RING/FYVE/PHD"/>
</dbReference>
<evidence type="ECO:0000313" key="8">
    <source>
        <dbReference type="Proteomes" id="UP001165160"/>
    </source>
</evidence>
<feature type="compositionally biased region" description="Basic and acidic residues" evidence="5">
    <location>
        <begin position="1"/>
        <end position="10"/>
    </location>
</feature>
<dbReference type="Pfam" id="PF13920">
    <property type="entry name" value="zf-C3HC4_3"/>
    <property type="match status" value="1"/>
</dbReference>
<dbReference type="GO" id="GO:0008270">
    <property type="term" value="F:zinc ion binding"/>
    <property type="evidence" value="ECO:0007669"/>
    <property type="project" value="UniProtKB-KW"/>
</dbReference>
<dbReference type="Pfam" id="PF00023">
    <property type="entry name" value="Ank"/>
    <property type="match status" value="1"/>
</dbReference>
<dbReference type="InterPro" id="IPR036770">
    <property type="entry name" value="Ankyrin_rpt-contain_sf"/>
</dbReference>
<organism evidence="7 8">
    <name type="scientific">Triparma verrucosa</name>
    <dbReference type="NCBI Taxonomy" id="1606542"/>
    <lineage>
        <taxon>Eukaryota</taxon>
        <taxon>Sar</taxon>
        <taxon>Stramenopiles</taxon>
        <taxon>Ochrophyta</taxon>
        <taxon>Bolidophyceae</taxon>
        <taxon>Parmales</taxon>
        <taxon>Triparmaceae</taxon>
        <taxon>Triparma</taxon>
    </lineage>
</organism>
<dbReference type="EMBL" id="BRXX01000209">
    <property type="protein sequence ID" value="GMH97954.1"/>
    <property type="molecule type" value="Genomic_DNA"/>
</dbReference>
<dbReference type="InterPro" id="IPR001841">
    <property type="entry name" value="Znf_RING"/>
</dbReference>
<accession>A0A9W7EZ96</accession>
<evidence type="ECO:0000313" key="7">
    <source>
        <dbReference type="EMBL" id="GMH97954.1"/>
    </source>
</evidence>
<keyword evidence="1" id="KW-0479">Metal-binding</keyword>
<dbReference type="SUPFAM" id="SSF57850">
    <property type="entry name" value="RING/U-box"/>
    <property type="match status" value="1"/>
</dbReference>
<feature type="compositionally biased region" description="Low complexity" evidence="5">
    <location>
        <begin position="16"/>
        <end position="29"/>
    </location>
</feature>
<name>A0A9W7EZ96_9STRA</name>
<sequence>MENSPRRDSDSSALTDVSFSDDSVASSASPEVKLQDAADPTSLELEVVVEDEDLLDDKKKEAANELTILECFQAEETDEHELLMRIYAMDDAKALEQILEKDENGMCAIHHAAQTTSITDTLFREMLRIVEATEESRKIFEQVTPAGDTILHLLAEESNKPEHVLLVIARNPKAVLMTNKLGHRPIHSAHLLEQDGTKPSEIRDENPLICAILEHAEKCLQATAEGDPRGKEALDEMCPMCDSIELCRRRDWQGIDAVLSDVNLSESANKQRANDLFKFDSTTFNCLHHAVWGHAPFAIIEKIVELGKAGGEEIVRSCTSGGRTALHLACMASDDVLLVKHLIRLYPDPLLDESDRGAGRPFDLAKKCYTNRYNHKRIVEIVHRATLALQQEDYDALRQLCPVPGLCELCLRCDWAGALAFVTVNTEKDPRYLRSEIIRKDDTGWNCLHYLLRYRGPSELLCKIIKSVHSSQGWTQEDDDPAVFNPPILSITTPSGFAPLHIAALYAMHCSILKILILEYPMALALKTKTNSLELMKAEIVEIMKDINKVSRPPPDCFQTPLQIFEESPKPRIHADEIQSLLRSATSAYLDGSLQELHNLCAPPPRPEPKVKGKRLPATLTMKDYQTQLAAVTLQLDSLKTRHDEVTRCCVCWTEERSVVFLSCGHRCCCAKCGDKVNKCPLCRVKIKKKIKSIG</sequence>
<keyword evidence="3" id="KW-0862">Zinc</keyword>
<keyword evidence="2 4" id="KW-0863">Zinc-finger</keyword>
<evidence type="ECO:0000256" key="1">
    <source>
        <dbReference type="ARBA" id="ARBA00022723"/>
    </source>
</evidence>
<gene>
    <name evidence="7" type="ORF">TrVE_jg4190</name>
</gene>
<dbReference type="PANTHER" id="PTHR24121:SF23">
    <property type="entry name" value="NO MECHANORECEPTOR POTENTIAL C, ISOFORM H"/>
    <property type="match status" value="1"/>
</dbReference>
<dbReference type="InterPro" id="IPR002110">
    <property type="entry name" value="Ankyrin_rpt"/>
</dbReference>
<dbReference type="Gene3D" id="3.30.40.10">
    <property type="entry name" value="Zinc/RING finger domain, C3HC4 (zinc finger)"/>
    <property type="match status" value="1"/>
</dbReference>
<evidence type="ECO:0000256" key="5">
    <source>
        <dbReference type="SAM" id="MobiDB-lite"/>
    </source>
</evidence>
<protein>
    <recommendedName>
        <fullName evidence="6">RING-type domain-containing protein</fullName>
    </recommendedName>
</protein>
<dbReference type="PROSITE" id="PS50089">
    <property type="entry name" value="ZF_RING_2"/>
    <property type="match status" value="1"/>
</dbReference>
<dbReference type="FunFam" id="1.10.1170.10:FF:000002">
    <property type="entry name" value="Baculoviral IAP repeat containing 7"/>
    <property type="match status" value="1"/>
</dbReference>
<reference evidence="8" key="1">
    <citation type="journal article" date="2023" name="Commun. Biol.">
        <title>Genome analysis of Parmales, the sister group of diatoms, reveals the evolutionary specialization of diatoms from phago-mixotrophs to photoautotrophs.</title>
        <authorList>
            <person name="Ban H."/>
            <person name="Sato S."/>
            <person name="Yoshikawa S."/>
            <person name="Yamada K."/>
            <person name="Nakamura Y."/>
            <person name="Ichinomiya M."/>
            <person name="Sato N."/>
            <person name="Blanc-Mathieu R."/>
            <person name="Endo H."/>
            <person name="Kuwata A."/>
            <person name="Ogata H."/>
        </authorList>
    </citation>
    <scope>NUCLEOTIDE SEQUENCE [LARGE SCALE GENOMIC DNA]</scope>
    <source>
        <strain evidence="8">NIES 3699</strain>
    </source>
</reference>
<dbReference type="PANTHER" id="PTHR24121">
    <property type="entry name" value="NO MECHANORECEPTOR POTENTIAL C, ISOFORM D-RELATED"/>
    <property type="match status" value="1"/>
</dbReference>
<feature type="domain" description="RING-type" evidence="6">
    <location>
        <begin position="649"/>
        <end position="684"/>
    </location>
</feature>
<proteinExistence type="predicted"/>
<dbReference type="AlphaFoldDB" id="A0A9W7EZ96"/>
<evidence type="ECO:0000259" key="6">
    <source>
        <dbReference type="PROSITE" id="PS50089"/>
    </source>
</evidence>
<dbReference type="SUPFAM" id="SSF48403">
    <property type="entry name" value="Ankyrin repeat"/>
    <property type="match status" value="1"/>
</dbReference>
<evidence type="ECO:0000256" key="2">
    <source>
        <dbReference type="ARBA" id="ARBA00022771"/>
    </source>
</evidence>
<feature type="region of interest" description="Disordered" evidence="5">
    <location>
        <begin position="1"/>
        <end position="41"/>
    </location>
</feature>
<keyword evidence="8" id="KW-1185">Reference proteome</keyword>